<evidence type="ECO:0000313" key="1">
    <source>
        <dbReference type="EMBL" id="AHH11406.1"/>
    </source>
</evidence>
<accession>W5T287</accession>
<proteinExistence type="predicted"/>
<sequence length="43" mass="5107">MLYRNPQMMTHNNSIRTRLASLASRVISYFKNEETLKLYKVTS</sequence>
<dbReference type="HOGENOM" id="CLU_3230471_0_0_12"/>
<name>W5T287_9SPIR</name>
<reference evidence="1" key="1">
    <citation type="submission" date="2013-04" db="EMBL/GenBank/DDBJ databases">
        <title>Comparative Genomics of Relapsing Fever Spirochetes.</title>
        <authorList>
            <person name="Schwan T.G."/>
            <person name="Raffel S.J."/>
            <person name="Porcella S.F."/>
            <person name="Martens C.A."/>
            <person name="Bruno D.P."/>
            <person name="Ricklefs S.M."/>
            <person name="Barbian K.B."/>
        </authorList>
    </citation>
    <scope>NUCLEOTIDE SEQUENCE</scope>
    <source>
        <strain evidence="1">Co53</strain>
        <plasmid evidence="1">unnamed</plasmid>
    </source>
</reference>
<keyword evidence="1" id="KW-0614">Plasmid</keyword>
<dbReference type="AlphaFoldDB" id="W5T287"/>
<dbReference type="EMBL" id="CP005752">
    <property type="protein sequence ID" value="AHH11406.1"/>
    <property type="molecule type" value="Genomic_DNA"/>
</dbReference>
<protein>
    <submittedName>
        <fullName evidence="1">Putative cytosolic protein</fullName>
    </submittedName>
</protein>
<organism evidence="1">
    <name type="scientific">Borrelia coriaceae ATCC 43381</name>
    <dbReference type="NCBI Taxonomy" id="1408429"/>
    <lineage>
        <taxon>Bacteria</taxon>
        <taxon>Pseudomonadati</taxon>
        <taxon>Spirochaetota</taxon>
        <taxon>Spirochaetia</taxon>
        <taxon>Spirochaetales</taxon>
        <taxon>Borreliaceae</taxon>
        <taxon>Borrelia</taxon>
    </lineage>
</organism>
<geneLocation type="plasmid" evidence="1">
    <name>unnamed</name>
</geneLocation>
<gene>
    <name evidence="1" type="ORF">BCO_0900082</name>
</gene>